<feature type="transmembrane region" description="Helical" evidence="5">
    <location>
        <begin position="401"/>
        <end position="426"/>
    </location>
</feature>
<dbReference type="EMBL" id="CP000909">
    <property type="protein sequence ID" value="ABY36444.1"/>
    <property type="molecule type" value="Genomic_DNA"/>
</dbReference>
<keyword evidence="4 5" id="KW-0472">Membrane</keyword>
<feature type="transmembrane region" description="Helical" evidence="5">
    <location>
        <begin position="463"/>
        <end position="482"/>
    </location>
</feature>
<organism evidence="7 8">
    <name type="scientific">Chloroflexus aurantiacus (strain ATCC 29366 / DSM 635 / J-10-fl)</name>
    <dbReference type="NCBI Taxonomy" id="324602"/>
    <lineage>
        <taxon>Bacteria</taxon>
        <taxon>Bacillati</taxon>
        <taxon>Chloroflexota</taxon>
        <taxon>Chloroflexia</taxon>
        <taxon>Chloroflexales</taxon>
        <taxon>Chloroflexineae</taxon>
        <taxon>Chloroflexaceae</taxon>
        <taxon>Chloroflexus</taxon>
    </lineage>
</organism>
<dbReference type="AlphaFoldDB" id="A9WIY5"/>
<evidence type="ECO:0000259" key="6">
    <source>
        <dbReference type="Pfam" id="PF04932"/>
    </source>
</evidence>
<feature type="transmembrane region" description="Helical" evidence="5">
    <location>
        <begin position="163"/>
        <end position="184"/>
    </location>
</feature>
<dbReference type="PANTHER" id="PTHR37422">
    <property type="entry name" value="TEICHURONIC ACID BIOSYNTHESIS PROTEIN TUAE"/>
    <property type="match status" value="1"/>
</dbReference>
<dbReference type="STRING" id="324602.Caur_3256"/>
<dbReference type="eggNOG" id="COG3307">
    <property type="taxonomic scope" value="Bacteria"/>
</dbReference>
<dbReference type="PATRIC" id="fig|324602.8.peg.3675"/>
<keyword evidence="8" id="KW-1185">Reference proteome</keyword>
<dbReference type="GO" id="GO:0000271">
    <property type="term" value="P:polysaccharide biosynthetic process"/>
    <property type="evidence" value="ECO:0000318"/>
    <property type="project" value="GO_Central"/>
</dbReference>
<dbReference type="Proteomes" id="UP000002008">
    <property type="component" value="Chromosome"/>
</dbReference>
<dbReference type="GO" id="GO:0005886">
    <property type="term" value="C:plasma membrane"/>
    <property type="evidence" value="ECO:0000318"/>
    <property type="project" value="GO_Central"/>
</dbReference>
<dbReference type="InterPro" id="IPR051533">
    <property type="entry name" value="WaaL-like"/>
</dbReference>
<evidence type="ECO:0000313" key="8">
    <source>
        <dbReference type="Proteomes" id="UP000002008"/>
    </source>
</evidence>
<dbReference type="PANTHER" id="PTHR37422:SF13">
    <property type="entry name" value="LIPOPOLYSACCHARIDE BIOSYNTHESIS PROTEIN PA4999-RELATED"/>
    <property type="match status" value="1"/>
</dbReference>
<dbReference type="KEGG" id="cau:Caur_3256"/>
<dbReference type="InterPro" id="IPR007016">
    <property type="entry name" value="O-antigen_ligase-rel_domated"/>
</dbReference>
<proteinExistence type="predicted"/>
<feature type="transmembrane region" description="Helical" evidence="5">
    <location>
        <begin position="211"/>
        <end position="230"/>
    </location>
</feature>
<feature type="transmembrane region" description="Helical" evidence="5">
    <location>
        <begin position="237"/>
        <end position="258"/>
    </location>
</feature>
<accession>A9WIY5</accession>
<evidence type="ECO:0000256" key="5">
    <source>
        <dbReference type="SAM" id="Phobius"/>
    </source>
</evidence>
<feature type="transmembrane region" description="Helical" evidence="5">
    <location>
        <begin position="438"/>
        <end position="457"/>
    </location>
</feature>
<dbReference type="EnsemblBacteria" id="ABY36444">
    <property type="protein sequence ID" value="ABY36444"/>
    <property type="gene ID" value="Caur_3256"/>
</dbReference>
<feature type="transmembrane region" description="Helical" evidence="5">
    <location>
        <begin position="15"/>
        <end position="33"/>
    </location>
</feature>
<dbReference type="Pfam" id="PF04932">
    <property type="entry name" value="Wzy_C"/>
    <property type="match status" value="1"/>
</dbReference>
<feature type="transmembrane region" description="Helical" evidence="5">
    <location>
        <begin position="134"/>
        <end position="151"/>
    </location>
</feature>
<dbReference type="GO" id="GO:0016757">
    <property type="term" value="F:glycosyltransferase activity"/>
    <property type="evidence" value="ECO:0000318"/>
    <property type="project" value="GO_Central"/>
</dbReference>
<reference evidence="8" key="1">
    <citation type="journal article" date="2011" name="BMC Genomics">
        <title>Complete genome sequence of the filamentous anoxygenic phototrophic bacterium Chloroflexus aurantiacus.</title>
        <authorList>
            <person name="Tang K.H."/>
            <person name="Barry K."/>
            <person name="Chertkov O."/>
            <person name="Dalin E."/>
            <person name="Han C.S."/>
            <person name="Hauser L.J."/>
            <person name="Honchak B.M."/>
            <person name="Karbach L.E."/>
            <person name="Land M.L."/>
            <person name="Lapidus A."/>
            <person name="Larimer F.W."/>
            <person name="Mikhailova N."/>
            <person name="Pitluck S."/>
            <person name="Pierson B.K."/>
            <person name="Blankenship R.E."/>
        </authorList>
    </citation>
    <scope>NUCLEOTIDE SEQUENCE [LARGE SCALE GENOMIC DNA]</scope>
    <source>
        <strain evidence="8">ATCC 29366 / DSM 635 / J-10-fl</strain>
    </source>
</reference>
<protein>
    <submittedName>
        <fullName evidence="7">O-antigen polymerase</fullName>
    </submittedName>
</protein>
<evidence type="ECO:0000256" key="3">
    <source>
        <dbReference type="ARBA" id="ARBA00022989"/>
    </source>
</evidence>
<keyword evidence="3 5" id="KW-1133">Transmembrane helix</keyword>
<feature type="transmembrane region" description="Helical" evidence="5">
    <location>
        <begin position="264"/>
        <end position="281"/>
    </location>
</feature>
<dbReference type="InParanoid" id="A9WIY5"/>
<comment type="subcellular location">
    <subcellularLocation>
        <location evidence="1">Membrane</location>
        <topology evidence="1">Multi-pass membrane protein</topology>
    </subcellularLocation>
</comment>
<dbReference type="RefSeq" id="WP_012259097.1">
    <property type="nucleotide sequence ID" value="NC_010175.1"/>
</dbReference>
<feature type="transmembrane region" description="Helical" evidence="5">
    <location>
        <begin position="40"/>
        <end position="65"/>
    </location>
</feature>
<feature type="transmembrane region" description="Helical" evidence="5">
    <location>
        <begin position="288"/>
        <end position="307"/>
    </location>
</feature>
<evidence type="ECO:0000313" key="7">
    <source>
        <dbReference type="EMBL" id="ABY36444.1"/>
    </source>
</evidence>
<name>A9WIY5_CHLAA</name>
<evidence type="ECO:0000256" key="1">
    <source>
        <dbReference type="ARBA" id="ARBA00004141"/>
    </source>
</evidence>
<evidence type="ECO:0000256" key="2">
    <source>
        <dbReference type="ARBA" id="ARBA00022692"/>
    </source>
</evidence>
<gene>
    <name evidence="7" type="ordered locus">Caur_3256</name>
</gene>
<dbReference type="HOGENOM" id="CLU_041909_0_0_0"/>
<evidence type="ECO:0000256" key="4">
    <source>
        <dbReference type="ARBA" id="ARBA00023136"/>
    </source>
</evidence>
<feature type="transmembrane region" description="Helical" evidence="5">
    <location>
        <begin position="104"/>
        <end position="122"/>
    </location>
</feature>
<sequence>MQFPALITIYREHRLWMWLIGAAVTGCILGFTPPLVAVSWLIGLAALGLTLCDPVWPVALAVLSVPFQQLVILPGGLSLTQACFVLVALSLIGRIHQPWPKLTAPGLSLAVLVWCLALAAAATPLSRTEGLKETLRWGTVLLIYVATVWVLQDRLRAAWRRTVLVTCLLVAPAITALIGVTQFVNGFGPESFAIGGGRVRAYGTIGQPNSFAGYLNQSWPLAVGMLIALVETRQYHIRFWMLFSILLVATGSLLGGLLASFSRGGWIGALIGALAMGIAFGGRYGRAMLIRVGMAALLVGLSGLLLINSGLLPTALSNRVVSIIASLRPFDTRNVEITPENFAVVERMAHLQAAWHMVQERPLLGVGPGNFSIAYERLVYSGQSPTWIKPWYDSRGHAHNYYLHITAESGLIGASAYLVFLGSIWYSAIRALRQAQTWMIRGITLGGIGVAGALNGHNLFENLHVLNMGVQFGVIIAMLATIDAERKEEL</sequence>
<keyword evidence="2 5" id="KW-0812">Transmembrane</keyword>
<feature type="transmembrane region" description="Helical" evidence="5">
    <location>
        <begin position="71"/>
        <end position="92"/>
    </location>
</feature>
<feature type="domain" description="O-antigen ligase-related" evidence="6">
    <location>
        <begin position="253"/>
        <end position="418"/>
    </location>
</feature>